<name>E0S0A5_BUTPB</name>
<sequence>MFNKKRFSSLTNILIATIVFSAIAGCGAKTVITEVTEYSTTELETTSEASDKEASNANSPLPRYEYPGPELFYLVLYDYLRDELGAYFDDYDVCIPSPQILEIDDADKSDIKVYGDFWVYNYDLDGDTLLCTSGGSFPGLIHLKYDPEKGFIVTGMDVVADGSDFDASAKEIFGDKYDAFINLMSDREAMEKTRAQIIANYVADNDLSITKYQDYGWNPVTLPEENIDNFYGDLN</sequence>
<feature type="signal peptide" evidence="2">
    <location>
        <begin position="1"/>
        <end position="24"/>
    </location>
</feature>
<reference evidence="3 4" key="1">
    <citation type="journal article" date="2010" name="PLoS ONE">
        <title>The glycobiome of the rumen bacterium Butyrivibrio proteoclasticus B316(T) highlights adaptation to a polysaccharide-rich environment.</title>
        <authorList>
            <person name="Kelly W.J."/>
            <person name="Leahy S.C."/>
            <person name="Altermann E."/>
            <person name="Yeoman C.J."/>
            <person name="Dunne J.C."/>
            <person name="Kong Z."/>
            <person name="Pacheco D.M."/>
            <person name="Li D."/>
            <person name="Noel S.J."/>
            <person name="Moon C.D."/>
            <person name="Cookson A.L."/>
            <person name="Attwood G.T."/>
        </authorList>
    </citation>
    <scope>NUCLEOTIDE SEQUENCE [LARGE SCALE GENOMIC DNA]</scope>
    <source>
        <strain evidence="4">ATCC 51982 / DSM 14932 / B316</strain>
    </source>
</reference>
<accession>E0S0A5</accession>
<dbReference type="RefSeq" id="WP_013282244.1">
    <property type="nucleotide sequence ID" value="NC_014387.1"/>
</dbReference>
<keyword evidence="4" id="KW-1185">Reference proteome</keyword>
<evidence type="ECO:0000313" key="3">
    <source>
        <dbReference type="EMBL" id="ADL35592.1"/>
    </source>
</evidence>
<dbReference type="eggNOG" id="ENOG50333DD">
    <property type="taxonomic scope" value="Bacteria"/>
</dbReference>
<dbReference type="EMBL" id="CP001810">
    <property type="protein sequence ID" value="ADL35592.1"/>
    <property type="molecule type" value="Genomic_DNA"/>
</dbReference>
<organism evidence="3 4">
    <name type="scientific">Butyrivibrio proteoclasticus (strain ATCC 51982 / DSM 14932 / B316)</name>
    <name type="common">Clostridium proteoclasticum</name>
    <dbReference type="NCBI Taxonomy" id="515622"/>
    <lineage>
        <taxon>Bacteria</taxon>
        <taxon>Bacillati</taxon>
        <taxon>Bacillota</taxon>
        <taxon>Clostridia</taxon>
        <taxon>Lachnospirales</taxon>
        <taxon>Lachnospiraceae</taxon>
        <taxon>Butyrivibrio</taxon>
    </lineage>
</organism>
<gene>
    <name evidence="3" type="ordered locus">bpr_I2862</name>
</gene>
<dbReference type="HOGENOM" id="CLU_102858_0_0_9"/>
<evidence type="ECO:0000256" key="2">
    <source>
        <dbReference type="SAM" id="SignalP"/>
    </source>
</evidence>
<dbReference type="Proteomes" id="UP000001299">
    <property type="component" value="Chromosome 1"/>
</dbReference>
<dbReference type="PROSITE" id="PS51257">
    <property type="entry name" value="PROKAR_LIPOPROTEIN"/>
    <property type="match status" value="1"/>
</dbReference>
<evidence type="ECO:0000256" key="1">
    <source>
        <dbReference type="SAM" id="MobiDB-lite"/>
    </source>
</evidence>
<evidence type="ECO:0008006" key="5">
    <source>
        <dbReference type="Google" id="ProtNLM"/>
    </source>
</evidence>
<feature type="region of interest" description="Disordered" evidence="1">
    <location>
        <begin position="42"/>
        <end position="62"/>
    </location>
</feature>
<proteinExistence type="predicted"/>
<feature type="chain" id="PRO_5003139873" description="Lipoprotein" evidence="2">
    <location>
        <begin position="25"/>
        <end position="235"/>
    </location>
</feature>
<protein>
    <recommendedName>
        <fullName evidence="5">Lipoprotein</fullName>
    </recommendedName>
</protein>
<dbReference type="AlphaFoldDB" id="E0S0A5"/>
<evidence type="ECO:0000313" key="4">
    <source>
        <dbReference type="Proteomes" id="UP000001299"/>
    </source>
</evidence>
<dbReference type="KEGG" id="bpb:bpr_I2862"/>
<keyword evidence="2" id="KW-0732">Signal</keyword>